<dbReference type="RefSeq" id="XP_056065284.1">
    <property type="nucleotide sequence ID" value="XM_056221297.1"/>
</dbReference>
<name>A0A9W9C566_9PLEO</name>
<dbReference type="GeneID" id="80916106"/>
<dbReference type="GO" id="GO:0003700">
    <property type="term" value="F:DNA-binding transcription factor activity"/>
    <property type="evidence" value="ECO:0007669"/>
    <property type="project" value="TreeGrafter"/>
</dbReference>
<dbReference type="PANTHER" id="PTHR37534:SF43">
    <property type="entry name" value="FINGER DOMAIN PROTEIN, PUTATIVE (AFU_ORTHOLOGUE AFUA_1G01850)-RELATED"/>
    <property type="match status" value="1"/>
</dbReference>
<protein>
    <submittedName>
        <fullName evidence="3">Uncharacterized protein</fullName>
    </submittedName>
</protein>
<evidence type="ECO:0000313" key="4">
    <source>
        <dbReference type="Proteomes" id="UP001140513"/>
    </source>
</evidence>
<dbReference type="GO" id="GO:0005634">
    <property type="term" value="C:nucleus"/>
    <property type="evidence" value="ECO:0007669"/>
    <property type="project" value="UniProtKB-SubCell"/>
</dbReference>
<organism evidence="3 4">
    <name type="scientific">Didymosphaeria variabile</name>
    <dbReference type="NCBI Taxonomy" id="1932322"/>
    <lineage>
        <taxon>Eukaryota</taxon>
        <taxon>Fungi</taxon>
        <taxon>Dikarya</taxon>
        <taxon>Ascomycota</taxon>
        <taxon>Pezizomycotina</taxon>
        <taxon>Dothideomycetes</taxon>
        <taxon>Pleosporomycetidae</taxon>
        <taxon>Pleosporales</taxon>
        <taxon>Massarineae</taxon>
        <taxon>Didymosphaeriaceae</taxon>
        <taxon>Didymosphaeria</taxon>
    </lineage>
</organism>
<dbReference type="GO" id="GO:0000976">
    <property type="term" value="F:transcription cis-regulatory region binding"/>
    <property type="evidence" value="ECO:0007669"/>
    <property type="project" value="TreeGrafter"/>
</dbReference>
<dbReference type="InterPro" id="IPR021858">
    <property type="entry name" value="Fun_TF"/>
</dbReference>
<evidence type="ECO:0000256" key="2">
    <source>
        <dbReference type="ARBA" id="ARBA00023242"/>
    </source>
</evidence>
<sequence length="543" mass="60155">MVAVKDENIMSLLLAYSASHRARVLCHDEPANRIAMWVTDVFPKLRQSLANPSTITNETLAPAIMMASLEIISPNTFEVPIAWQDHLAMARQMIIARGGPKTMDKSDHAAYFLSRWFAYLDVIGSLSGNKNDQPLGSWYWNSANESADSDFQIDCLYGFTNRCVGLLAGIAELAKEVQPLRIACDGTINASFRPNASVAARAERIRKDLWKGLTSTVAPTHSSCTHRTPLLLLLLLLPSSSEIPSATSEIDATNEMFHWAGLIHLYRRVNNYPSTHPAVQQSVSQIIDLLKKVRRGIQGAHGRAVRAAWTTELNNDLLYLATIIKQSQKLRILRIQATSELHPLLRLLERRDYLFLSTIHAFLSASNLTSLEPDLCGTRLIPHQSQEHGEGFHVCTSIAALLTTLRRLRLRMRSICADVLKPRQDSTNLRLNEMLINLSLSNESPQITSAAHATCCGSSTRGFLQLKADMEKQAQVLVAQMAAPKTVRILTHALPSIEMRAFDVLTGRNVTLSEGASWDDDGEAIEDQVSAEESEISDLSSDD</sequence>
<comment type="subcellular location">
    <subcellularLocation>
        <location evidence="1">Nucleus</location>
    </subcellularLocation>
</comment>
<keyword evidence="4" id="KW-1185">Reference proteome</keyword>
<dbReference type="Pfam" id="PF11951">
    <property type="entry name" value="Fungal_trans_2"/>
    <property type="match status" value="1"/>
</dbReference>
<dbReference type="Proteomes" id="UP001140513">
    <property type="component" value="Unassembled WGS sequence"/>
</dbReference>
<dbReference type="OrthoDB" id="3637487at2759"/>
<dbReference type="PANTHER" id="PTHR37534">
    <property type="entry name" value="TRANSCRIPTIONAL ACTIVATOR PROTEIN UGA3"/>
    <property type="match status" value="1"/>
</dbReference>
<reference evidence="3" key="1">
    <citation type="submission" date="2022-10" db="EMBL/GenBank/DDBJ databases">
        <title>Tapping the CABI collections for fungal endophytes: first genome assemblies for Collariella, Neodidymelliopsis, Ascochyta clinopodiicola, Didymella pomorum, Didymosphaeria variabile, Neocosmospora piperis and Neocucurbitaria cava.</title>
        <authorList>
            <person name="Hill R."/>
        </authorList>
    </citation>
    <scope>NUCLEOTIDE SEQUENCE</scope>
    <source>
        <strain evidence="3">IMI 356815</strain>
    </source>
</reference>
<accession>A0A9W9C566</accession>
<evidence type="ECO:0000256" key="1">
    <source>
        <dbReference type="ARBA" id="ARBA00004123"/>
    </source>
</evidence>
<dbReference type="AlphaFoldDB" id="A0A9W9C566"/>
<keyword evidence="2" id="KW-0539">Nucleus</keyword>
<comment type="caution">
    <text evidence="3">The sequence shown here is derived from an EMBL/GenBank/DDBJ whole genome shotgun (WGS) entry which is preliminary data.</text>
</comment>
<dbReference type="EMBL" id="JAPEUX010000010">
    <property type="protein sequence ID" value="KAJ4344832.1"/>
    <property type="molecule type" value="Genomic_DNA"/>
</dbReference>
<gene>
    <name evidence="3" type="ORF">N0V89_012576</name>
</gene>
<proteinExistence type="predicted"/>
<evidence type="ECO:0000313" key="3">
    <source>
        <dbReference type="EMBL" id="KAJ4344832.1"/>
    </source>
</evidence>
<dbReference type="GO" id="GO:0045944">
    <property type="term" value="P:positive regulation of transcription by RNA polymerase II"/>
    <property type="evidence" value="ECO:0007669"/>
    <property type="project" value="TreeGrafter"/>
</dbReference>